<organism evidence="1 2">
    <name type="scientific">Billgrantia endophytica</name>
    <dbReference type="NCBI Taxonomy" id="2033802"/>
    <lineage>
        <taxon>Bacteria</taxon>
        <taxon>Pseudomonadati</taxon>
        <taxon>Pseudomonadota</taxon>
        <taxon>Gammaproteobacteria</taxon>
        <taxon>Oceanospirillales</taxon>
        <taxon>Halomonadaceae</taxon>
        <taxon>Billgrantia</taxon>
    </lineage>
</organism>
<evidence type="ECO:0000313" key="2">
    <source>
        <dbReference type="Proteomes" id="UP000235803"/>
    </source>
</evidence>
<dbReference type="EMBL" id="PNRF01000050">
    <property type="protein sequence ID" value="PMR71797.1"/>
    <property type="molecule type" value="Genomic_DNA"/>
</dbReference>
<name>A0A2N7TUD5_9GAMM</name>
<keyword evidence="2" id="KW-1185">Reference proteome</keyword>
<dbReference type="Proteomes" id="UP000235803">
    <property type="component" value="Unassembled WGS sequence"/>
</dbReference>
<reference evidence="1 2" key="1">
    <citation type="submission" date="2018-01" db="EMBL/GenBank/DDBJ databases">
        <title>Halomonas endophytica sp. nov., isolated from storage liquid in the stems of Populus euphratica.</title>
        <authorList>
            <person name="Chen C."/>
        </authorList>
    </citation>
    <scope>NUCLEOTIDE SEQUENCE [LARGE SCALE GENOMIC DNA]</scope>
    <source>
        <strain evidence="1 2">MC28</strain>
    </source>
</reference>
<dbReference type="RefSeq" id="WP_102655706.1">
    <property type="nucleotide sequence ID" value="NZ_PNRF01000050.1"/>
</dbReference>
<protein>
    <submittedName>
        <fullName evidence="1">Uncharacterized protein</fullName>
    </submittedName>
</protein>
<sequence length="87" mass="9739">MFIVHNDNQKHIFQTFSQLDTAKLGAVSLFATEEEAMEKVCAKAEIIFLEKLEAIGHMAEETNVIDSSGCSANMPFPIEEVINTFHH</sequence>
<gene>
    <name evidence="1" type="ORF">C1H69_22960</name>
</gene>
<accession>A0A2N7TUD5</accession>
<comment type="caution">
    <text evidence="1">The sequence shown here is derived from an EMBL/GenBank/DDBJ whole genome shotgun (WGS) entry which is preliminary data.</text>
</comment>
<proteinExistence type="predicted"/>
<evidence type="ECO:0000313" key="1">
    <source>
        <dbReference type="EMBL" id="PMR71797.1"/>
    </source>
</evidence>
<dbReference type="AlphaFoldDB" id="A0A2N7TUD5"/>